<keyword evidence="2" id="KW-1133">Transmembrane helix</keyword>
<reference evidence="5" key="1">
    <citation type="submission" date="2011-08" db="EMBL/GenBank/DDBJ databases">
        <authorList>
            <person name="Rombauts S."/>
        </authorList>
    </citation>
    <scope>NUCLEOTIDE SEQUENCE</scope>
    <source>
        <strain evidence="5">London</strain>
    </source>
</reference>
<dbReference type="PANTHER" id="PTHR39069:SF8">
    <property type="entry name" value="FI17111P1"/>
    <property type="match status" value="1"/>
</dbReference>
<protein>
    <recommendedName>
        <fullName evidence="3">EB domain-containing protein</fullName>
    </recommendedName>
</protein>
<evidence type="ECO:0000256" key="2">
    <source>
        <dbReference type="SAM" id="Phobius"/>
    </source>
</evidence>
<feature type="compositionally biased region" description="Low complexity" evidence="1">
    <location>
        <begin position="541"/>
        <end position="553"/>
    </location>
</feature>
<reference evidence="4" key="2">
    <citation type="submission" date="2015-06" db="UniProtKB">
        <authorList>
            <consortium name="EnsemblMetazoa"/>
        </authorList>
    </citation>
    <scope>IDENTIFICATION</scope>
</reference>
<proteinExistence type="predicted"/>
<feature type="compositionally biased region" description="Polar residues" evidence="1">
    <location>
        <begin position="507"/>
        <end position="532"/>
    </location>
</feature>
<dbReference type="EMBL" id="CAEY01001943">
    <property type="status" value="NOT_ANNOTATED_CDS"/>
    <property type="molecule type" value="Genomic_DNA"/>
</dbReference>
<dbReference type="PANTHER" id="PTHR39069">
    <property type="entry name" value="ECDYSONE-INDUCIBLE GENE E1, ISOFORM A"/>
    <property type="match status" value="1"/>
</dbReference>
<evidence type="ECO:0000256" key="1">
    <source>
        <dbReference type="SAM" id="MobiDB-lite"/>
    </source>
</evidence>
<evidence type="ECO:0000259" key="3">
    <source>
        <dbReference type="Pfam" id="PF01683"/>
    </source>
</evidence>
<dbReference type="Pfam" id="PF01683">
    <property type="entry name" value="EB"/>
    <property type="match status" value="1"/>
</dbReference>
<accession>T1KAX7</accession>
<keyword evidence="5" id="KW-1185">Reference proteome</keyword>
<feature type="region of interest" description="Disordered" evidence="1">
    <location>
        <begin position="452"/>
        <end position="560"/>
    </location>
</feature>
<dbReference type="EnsemblMetazoa" id="tetur08g02120.1">
    <property type="protein sequence ID" value="tetur08g02120.1"/>
    <property type="gene ID" value="tetur08g02120"/>
</dbReference>
<keyword evidence="2" id="KW-0812">Transmembrane</keyword>
<feature type="domain" description="EB" evidence="3">
    <location>
        <begin position="156"/>
        <end position="196"/>
    </location>
</feature>
<keyword evidence="2" id="KW-0472">Membrane</keyword>
<dbReference type="HOGENOM" id="CLU_486933_0_0_1"/>
<feature type="transmembrane region" description="Helical" evidence="2">
    <location>
        <begin position="276"/>
        <end position="297"/>
    </location>
</feature>
<feature type="compositionally biased region" description="Basic and acidic residues" evidence="1">
    <location>
        <begin position="461"/>
        <end position="470"/>
    </location>
</feature>
<evidence type="ECO:0000313" key="5">
    <source>
        <dbReference type="Proteomes" id="UP000015104"/>
    </source>
</evidence>
<sequence>MVFLSSPIPCDFDKYPESGCEDSIGSYCDLKTSRCHCKADYPIRLFKYCLRYVGINETCYTSRQCNETLNAACYILGTEYDHSGGHNVGFQLSDWPEGKCRCRMGHQFDLNNGTCVKRTIGSWCNVDRDCTKENFHSFCNRKNSICECLYGYIYDSIDDACSPQRLYGSKCRSSDDCSRDQLVCTGGRCKCPKGSHWDAIYPGSLCKPNNDSACAYGYKWDSEKERCVLKIFKDNDSEDLDDLDSVGLIESDHRPTRGRGGGTSASGADGDSWSKVTIVMIFIISIGFVLVFLRYWYVRKREDSEEDLTERGHIRPILKSYYGDHMIHTGTVPLGPIDTNGIKCRLSLDDSVIHCDGMVKCTSTSSSPGQPGRLEHHHHPIHSALSDTIVPYDCPIGHCQGHCPSHLDMLECEVVGCHQINGSLNVGVEDCNRHDDVTTLIEGNDPLIITGMTDPSNDFVKNGKETKDIGKNGNINNNFSEDEADDGLGSLGNQESESPTHEEDGPQSVNKQSNTKAQINPIEQTIGQNVSANVVKDENTSSDINNNGNSSDGGDTKDDD</sequence>
<organism evidence="4 5">
    <name type="scientific">Tetranychus urticae</name>
    <name type="common">Two-spotted spider mite</name>
    <dbReference type="NCBI Taxonomy" id="32264"/>
    <lineage>
        <taxon>Eukaryota</taxon>
        <taxon>Metazoa</taxon>
        <taxon>Ecdysozoa</taxon>
        <taxon>Arthropoda</taxon>
        <taxon>Chelicerata</taxon>
        <taxon>Arachnida</taxon>
        <taxon>Acari</taxon>
        <taxon>Acariformes</taxon>
        <taxon>Trombidiformes</taxon>
        <taxon>Prostigmata</taxon>
        <taxon>Eleutherengona</taxon>
        <taxon>Raphignathae</taxon>
        <taxon>Tetranychoidea</taxon>
        <taxon>Tetranychidae</taxon>
        <taxon>Tetranychus</taxon>
    </lineage>
</organism>
<evidence type="ECO:0000313" key="4">
    <source>
        <dbReference type="EnsemblMetazoa" id="tetur08g02120.1"/>
    </source>
</evidence>
<dbReference type="Proteomes" id="UP000015104">
    <property type="component" value="Unassembled WGS sequence"/>
</dbReference>
<name>T1KAX7_TETUR</name>
<dbReference type="InterPro" id="IPR006149">
    <property type="entry name" value="EB_dom"/>
</dbReference>
<dbReference type="AlphaFoldDB" id="T1KAX7"/>